<accession>A0A9E5JXY2</accession>
<dbReference type="Gene3D" id="1.10.357.10">
    <property type="entry name" value="Tetracycline Repressor, domain 2"/>
    <property type="match status" value="1"/>
</dbReference>
<sequence>MLQQTPPPQPRKVPKQGRSQHMVSSILDACLRILTEYGEEALTLPLLEHVSGAGKGSIYQYFPNLDAIVAELYQRECHAAIEDSAFRLLFLDSRPEVTLESLLEKMINCSVALHDRLKSLHLSFHTRYSAYFDIGKIYGENYGLINFVDDHFVPLVLKTHPDVTADRAREAVTFLLQGMQSQFFNALEFYPEKIYEPDFQKYLINIGLWILDERLRSMEPQY</sequence>
<keyword evidence="1 2" id="KW-0238">DNA-binding</keyword>
<dbReference type="RefSeq" id="WP_167187912.1">
    <property type="nucleotide sequence ID" value="NZ_JAAONZ010000011.1"/>
</dbReference>
<evidence type="ECO:0000256" key="3">
    <source>
        <dbReference type="SAM" id="MobiDB-lite"/>
    </source>
</evidence>
<keyword evidence="6" id="KW-1185">Reference proteome</keyword>
<protein>
    <submittedName>
        <fullName evidence="5">TetR/AcrR family transcriptional regulator</fullName>
    </submittedName>
</protein>
<comment type="caution">
    <text evidence="5">The sequence shown here is derived from an EMBL/GenBank/DDBJ whole genome shotgun (WGS) entry which is preliminary data.</text>
</comment>
<dbReference type="AlphaFoldDB" id="A0A9E5JXY2"/>
<evidence type="ECO:0000313" key="5">
    <source>
        <dbReference type="EMBL" id="NHO66656.1"/>
    </source>
</evidence>
<name>A0A9E5JXY2_9GAMM</name>
<organism evidence="5 6">
    <name type="scientific">Pseudomaricurvus hydrocarbonicus</name>
    <dbReference type="NCBI Taxonomy" id="1470433"/>
    <lineage>
        <taxon>Bacteria</taxon>
        <taxon>Pseudomonadati</taxon>
        <taxon>Pseudomonadota</taxon>
        <taxon>Gammaproteobacteria</taxon>
        <taxon>Cellvibrionales</taxon>
        <taxon>Cellvibrionaceae</taxon>
        <taxon>Pseudomaricurvus</taxon>
    </lineage>
</organism>
<dbReference type="InterPro" id="IPR009057">
    <property type="entry name" value="Homeodomain-like_sf"/>
</dbReference>
<dbReference type="Pfam" id="PF00440">
    <property type="entry name" value="TetR_N"/>
    <property type="match status" value="1"/>
</dbReference>
<evidence type="ECO:0000256" key="2">
    <source>
        <dbReference type="PROSITE-ProRule" id="PRU00335"/>
    </source>
</evidence>
<feature type="domain" description="HTH tetR-type" evidence="4">
    <location>
        <begin position="20"/>
        <end position="80"/>
    </location>
</feature>
<feature type="compositionally biased region" description="Pro residues" evidence="3">
    <location>
        <begin position="1"/>
        <end position="11"/>
    </location>
</feature>
<evidence type="ECO:0000313" key="6">
    <source>
        <dbReference type="Proteomes" id="UP000787472"/>
    </source>
</evidence>
<dbReference type="EMBL" id="JAAONZ010000011">
    <property type="protein sequence ID" value="NHO66656.1"/>
    <property type="molecule type" value="Genomic_DNA"/>
</dbReference>
<evidence type="ECO:0000259" key="4">
    <source>
        <dbReference type="PROSITE" id="PS50977"/>
    </source>
</evidence>
<dbReference type="SUPFAM" id="SSF46689">
    <property type="entry name" value="Homeodomain-like"/>
    <property type="match status" value="1"/>
</dbReference>
<reference evidence="5" key="1">
    <citation type="submission" date="2020-03" db="EMBL/GenBank/DDBJ databases">
        <authorList>
            <person name="Guo F."/>
        </authorList>
    </citation>
    <scope>NUCLEOTIDE SEQUENCE</scope>
    <source>
        <strain evidence="5">JCM 30134</strain>
    </source>
</reference>
<gene>
    <name evidence="5" type="ORF">G8770_13990</name>
</gene>
<feature type="DNA-binding region" description="H-T-H motif" evidence="2">
    <location>
        <begin position="43"/>
        <end position="62"/>
    </location>
</feature>
<dbReference type="Proteomes" id="UP000787472">
    <property type="component" value="Unassembled WGS sequence"/>
</dbReference>
<feature type="region of interest" description="Disordered" evidence="3">
    <location>
        <begin position="1"/>
        <end position="20"/>
    </location>
</feature>
<evidence type="ECO:0000256" key="1">
    <source>
        <dbReference type="ARBA" id="ARBA00023125"/>
    </source>
</evidence>
<dbReference type="PROSITE" id="PS50977">
    <property type="entry name" value="HTH_TETR_2"/>
    <property type="match status" value="1"/>
</dbReference>
<dbReference type="InterPro" id="IPR001647">
    <property type="entry name" value="HTH_TetR"/>
</dbReference>
<dbReference type="GO" id="GO:0003677">
    <property type="term" value="F:DNA binding"/>
    <property type="evidence" value="ECO:0007669"/>
    <property type="project" value="UniProtKB-UniRule"/>
</dbReference>
<proteinExistence type="predicted"/>